<comment type="similarity">
    <text evidence="1">Belongs to the sigma-70 factor family. ECF subfamily.</text>
</comment>
<evidence type="ECO:0000259" key="5">
    <source>
        <dbReference type="Pfam" id="PF04542"/>
    </source>
</evidence>
<feature type="domain" description="RNA polymerase sigma-70 region 2" evidence="5">
    <location>
        <begin position="10"/>
        <end position="76"/>
    </location>
</feature>
<evidence type="ECO:0000313" key="8">
    <source>
        <dbReference type="Proteomes" id="UP000006327"/>
    </source>
</evidence>
<dbReference type="GO" id="GO:0003677">
    <property type="term" value="F:DNA binding"/>
    <property type="evidence" value="ECO:0007669"/>
    <property type="project" value="InterPro"/>
</dbReference>
<dbReference type="Gene3D" id="1.10.10.10">
    <property type="entry name" value="Winged helix-like DNA-binding domain superfamily/Winged helix DNA-binding domain"/>
    <property type="match status" value="1"/>
</dbReference>
<dbReference type="PANTHER" id="PTHR43133">
    <property type="entry name" value="RNA POLYMERASE ECF-TYPE SIGMA FACTO"/>
    <property type="match status" value="1"/>
</dbReference>
<dbReference type="InterPro" id="IPR036388">
    <property type="entry name" value="WH-like_DNA-bd_sf"/>
</dbReference>
<evidence type="ECO:0000256" key="2">
    <source>
        <dbReference type="ARBA" id="ARBA00023015"/>
    </source>
</evidence>
<protein>
    <submittedName>
        <fullName evidence="7">RNA polymerase sigma-70 factor, ECF subfamily</fullName>
    </submittedName>
</protein>
<gene>
    <name evidence="7" type="primary">rpoE</name>
    <name evidence="7" type="ORF">GARC_4155</name>
</gene>
<dbReference type="InterPro" id="IPR007627">
    <property type="entry name" value="RNA_pol_sigma70_r2"/>
</dbReference>
<evidence type="ECO:0000313" key="7">
    <source>
        <dbReference type="EMBL" id="GAC21097.1"/>
    </source>
</evidence>
<dbReference type="EMBL" id="BAEO01000060">
    <property type="protein sequence ID" value="GAC21097.1"/>
    <property type="molecule type" value="Genomic_DNA"/>
</dbReference>
<accession>K6YSE6</accession>
<dbReference type="SUPFAM" id="SSF88946">
    <property type="entry name" value="Sigma2 domain of RNA polymerase sigma factors"/>
    <property type="match status" value="1"/>
</dbReference>
<organism evidence="7 8">
    <name type="scientific">Paraglaciecola arctica BSs20135</name>
    <dbReference type="NCBI Taxonomy" id="493475"/>
    <lineage>
        <taxon>Bacteria</taxon>
        <taxon>Pseudomonadati</taxon>
        <taxon>Pseudomonadota</taxon>
        <taxon>Gammaproteobacteria</taxon>
        <taxon>Alteromonadales</taxon>
        <taxon>Alteromonadaceae</taxon>
        <taxon>Paraglaciecola</taxon>
    </lineage>
</organism>
<dbReference type="Pfam" id="PF08281">
    <property type="entry name" value="Sigma70_r4_2"/>
    <property type="match status" value="1"/>
</dbReference>
<dbReference type="OrthoDB" id="9797134at2"/>
<dbReference type="SUPFAM" id="SSF88659">
    <property type="entry name" value="Sigma3 and sigma4 domains of RNA polymerase sigma factors"/>
    <property type="match status" value="1"/>
</dbReference>
<keyword evidence="3" id="KW-0731">Sigma factor</keyword>
<dbReference type="InterPro" id="IPR014284">
    <property type="entry name" value="RNA_pol_sigma-70_dom"/>
</dbReference>
<feature type="domain" description="RNA polymerase sigma factor 70 region 4 type 2" evidence="6">
    <location>
        <begin position="110"/>
        <end position="160"/>
    </location>
</feature>
<evidence type="ECO:0000259" key="6">
    <source>
        <dbReference type="Pfam" id="PF08281"/>
    </source>
</evidence>
<keyword evidence="4" id="KW-0804">Transcription</keyword>
<dbReference type="GO" id="GO:0016987">
    <property type="term" value="F:sigma factor activity"/>
    <property type="evidence" value="ECO:0007669"/>
    <property type="project" value="UniProtKB-KW"/>
</dbReference>
<dbReference type="RefSeq" id="WP_007623687.1">
    <property type="nucleotide sequence ID" value="NZ_BAEO01000060.1"/>
</dbReference>
<dbReference type="InterPro" id="IPR013249">
    <property type="entry name" value="RNA_pol_sigma70_r4_t2"/>
</dbReference>
<sequence length="186" mass="21337">MNSLLLDSLFKGYRLELCQKVRNHFGSGPPDPEDIVQQTFMKVSELQLQKPIANPKAFLFSLAKNLCIDHFRKQSRHEKLVDSIFLEANLDAIEQVSAETIMLRDETLTQLDEFVNSLNQKQKILLRASRIEGLTYQQISEQTGYSVSDICRTLHLTIEKLTSDFLEQESLADQYSTNASLSRKRV</sequence>
<reference evidence="7 8" key="1">
    <citation type="journal article" date="2017" name="Antonie Van Leeuwenhoek">
        <title>Rhizobium rhizosphaerae sp. nov., a novel species isolated from rice rhizosphere.</title>
        <authorList>
            <person name="Zhao J.J."/>
            <person name="Zhang J."/>
            <person name="Zhang R.J."/>
            <person name="Zhang C.W."/>
            <person name="Yin H.Q."/>
            <person name="Zhang X.X."/>
        </authorList>
    </citation>
    <scope>NUCLEOTIDE SEQUENCE [LARGE SCALE GENOMIC DNA]</scope>
    <source>
        <strain evidence="7 8">BSs20135</strain>
    </source>
</reference>
<keyword evidence="2" id="KW-0805">Transcription regulation</keyword>
<dbReference type="InterPro" id="IPR013325">
    <property type="entry name" value="RNA_pol_sigma_r2"/>
</dbReference>
<dbReference type="eggNOG" id="COG1595">
    <property type="taxonomic scope" value="Bacteria"/>
</dbReference>
<dbReference type="NCBIfam" id="TIGR02937">
    <property type="entry name" value="sigma70-ECF"/>
    <property type="match status" value="1"/>
</dbReference>
<dbReference type="AlphaFoldDB" id="K6YSE6"/>
<proteinExistence type="inferred from homology"/>
<dbReference type="Gene3D" id="1.10.1740.10">
    <property type="match status" value="1"/>
</dbReference>
<dbReference type="PANTHER" id="PTHR43133:SF63">
    <property type="entry name" value="RNA POLYMERASE SIGMA FACTOR FECI-RELATED"/>
    <property type="match status" value="1"/>
</dbReference>
<dbReference type="InterPro" id="IPR013324">
    <property type="entry name" value="RNA_pol_sigma_r3/r4-like"/>
</dbReference>
<dbReference type="STRING" id="493475.GARC_4155"/>
<comment type="caution">
    <text evidence="7">The sequence shown here is derived from an EMBL/GenBank/DDBJ whole genome shotgun (WGS) entry which is preliminary data.</text>
</comment>
<evidence type="ECO:0000256" key="4">
    <source>
        <dbReference type="ARBA" id="ARBA00023163"/>
    </source>
</evidence>
<dbReference type="InterPro" id="IPR039425">
    <property type="entry name" value="RNA_pol_sigma-70-like"/>
</dbReference>
<keyword evidence="8" id="KW-1185">Reference proteome</keyword>
<evidence type="ECO:0000256" key="1">
    <source>
        <dbReference type="ARBA" id="ARBA00010641"/>
    </source>
</evidence>
<dbReference type="Pfam" id="PF04542">
    <property type="entry name" value="Sigma70_r2"/>
    <property type="match status" value="1"/>
</dbReference>
<evidence type="ECO:0000256" key="3">
    <source>
        <dbReference type="ARBA" id="ARBA00023082"/>
    </source>
</evidence>
<dbReference type="GO" id="GO:0006352">
    <property type="term" value="P:DNA-templated transcription initiation"/>
    <property type="evidence" value="ECO:0007669"/>
    <property type="project" value="InterPro"/>
</dbReference>
<dbReference type="Proteomes" id="UP000006327">
    <property type="component" value="Unassembled WGS sequence"/>
</dbReference>
<name>K6YSE6_9ALTE</name>